<dbReference type="STRING" id="1797794.A3H40_02630"/>
<evidence type="ECO:0000313" key="7">
    <source>
        <dbReference type="EMBL" id="OGE72734.1"/>
    </source>
</evidence>
<dbReference type="Gene3D" id="3.50.20.10">
    <property type="entry name" value="Pyruvoyl-Dependent Histidine Decarboxylase, subunit B"/>
    <property type="match status" value="1"/>
</dbReference>
<sequence length="301" mass="34336">MDRESNLCKNINMLENENNKRRIKKILKFILGSEDKYCEGFGPSAKSKHYILGLNLAIGKVKKFLGHEGSKILDEINAFDKAEITETHLGQINMMQVSSFCGPTGILWGLDVVPHRKLFTTHDYFKNQKITAIPLYDIQPLLESFKELVGTRNEKHFPFLPGSHVPCAMKNIKMEGPVNLYCSIALGIPKDRERNAILMMEDIGTILVADHFLEKKKKELLINSARSILAIGDNQKVEYEYIFLGIKNKKIKSDEMGCALVASPYFFLARNAVPHQNIQLLGEMSLHSWKETARIKFYDFK</sequence>
<dbReference type="Proteomes" id="UP000177057">
    <property type="component" value="Unassembled WGS sequence"/>
</dbReference>
<dbReference type="InterPro" id="IPR016105">
    <property type="entry name" value="Pyr-dep_his/arg-deCO2ase_sand"/>
</dbReference>
<evidence type="ECO:0000256" key="2">
    <source>
        <dbReference type="ARBA" id="ARBA00012320"/>
    </source>
</evidence>
<dbReference type="Gene3D" id="4.10.510.10">
    <property type="entry name" value="Pyruvoyl-Dependent Histidine Decarboxylas, subunit A"/>
    <property type="match status" value="1"/>
</dbReference>
<organism evidence="7 8">
    <name type="scientific">Candidatus Daviesbacteria bacterium RIFCSPLOWO2_02_FULL_38_15</name>
    <dbReference type="NCBI Taxonomy" id="1797794"/>
    <lineage>
        <taxon>Bacteria</taxon>
        <taxon>Candidatus Daviesiibacteriota</taxon>
    </lineage>
</organism>
<keyword evidence="5" id="KW-0670">Pyruvate</keyword>
<keyword evidence="3" id="KW-0210">Decarboxylase</keyword>
<evidence type="ECO:0000256" key="6">
    <source>
        <dbReference type="ARBA" id="ARBA00047889"/>
    </source>
</evidence>
<evidence type="ECO:0000256" key="1">
    <source>
        <dbReference type="ARBA" id="ARBA00001928"/>
    </source>
</evidence>
<proteinExistence type="predicted"/>
<protein>
    <recommendedName>
        <fullName evidence="2">histidine decarboxylase</fullName>
        <ecNumber evidence="2">4.1.1.22</ecNumber>
    </recommendedName>
</protein>
<dbReference type="Pfam" id="PF02329">
    <property type="entry name" value="HDC"/>
    <property type="match status" value="1"/>
</dbReference>
<comment type="catalytic activity">
    <reaction evidence="6">
        <text>L-histidine + H(+) = histamine + CO2</text>
        <dbReference type="Rhea" id="RHEA:20840"/>
        <dbReference type="ChEBI" id="CHEBI:15378"/>
        <dbReference type="ChEBI" id="CHEBI:16526"/>
        <dbReference type="ChEBI" id="CHEBI:57595"/>
        <dbReference type="ChEBI" id="CHEBI:58432"/>
        <dbReference type="EC" id="4.1.1.22"/>
    </reaction>
</comment>
<reference evidence="7 8" key="1">
    <citation type="journal article" date="2016" name="Nat. Commun.">
        <title>Thousands of microbial genomes shed light on interconnected biogeochemical processes in an aquifer system.</title>
        <authorList>
            <person name="Anantharaman K."/>
            <person name="Brown C.T."/>
            <person name="Hug L.A."/>
            <person name="Sharon I."/>
            <person name="Castelle C.J."/>
            <person name="Probst A.J."/>
            <person name="Thomas B.C."/>
            <person name="Singh A."/>
            <person name="Wilkins M.J."/>
            <person name="Karaoz U."/>
            <person name="Brodie E.L."/>
            <person name="Williams K.H."/>
            <person name="Hubbard S.S."/>
            <person name="Banfield J.F."/>
        </authorList>
    </citation>
    <scope>NUCLEOTIDE SEQUENCE [LARGE SCALE GENOMIC DNA]</scope>
</reference>
<dbReference type="EMBL" id="MFDV01000003">
    <property type="protein sequence ID" value="OGE72734.1"/>
    <property type="molecule type" value="Genomic_DNA"/>
</dbReference>
<keyword evidence="4" id="KW-0456">Lyase</keyword>
<evidence type="ECO:0000256" key="3">
    <source>
        <dbReference type="ARBA" id="ARBA00022793"/>
    </source>
</evidence>
<dbReference type="GO" id="GO:0006547">
    <property type="term" value="P:L-histidine metabolic process"/>
    <property type="evidence" value="ECO:0007669"/>
    <property type="project" value="InterPro"/>
</dbReference>
<evidence type="ECO:0000313" key="8">
    <source>
        <dbReference type="Proteomes" id="UP000177057"/>
    </source>
</evidence>
<evidence type="ECO:0000256" key="4">
    <source>
        <dbReference type="ARBA" id="ARBA00023239"/>
    </source>
</evidence>
<name>A0A1F5N511_9BACT</name>
<gene>
    <name evidence="7" type="ORF">A3H40_02630</name>
</gene>
<dbReference type="InterPro" id="IPR016106">
    <property type="entry name" value="Pyr-dep_his-deCO2ase_N"/>
</dbReference>
<dbReference type="InterPro" id="IPR003427">
    <property type="entry name" value="His_de-COase_proenz"/>
</dbReference>
<evidence type="ECO:0000256" key="5">
    <source>
        <dbReference type="ARBA" id="ARBA00023317"/>
    </source>
</evidence>
<dbReference type="EC" id="4.1.1.22" evidence="2"/>
<comment type="caution">
    <text evidence="7">The sequence shown here is derived from an EMBL/GenBank/DDBJ whole genome shotgun (WGS) entry which is preliminary data.</text>
</comment>
<dbReference type="AlphaFoldDB" id="A0A1F5N511"/>
<accession>A0A1F5N511</accession>
<dbReference type="SUPFAM" id="SSF56271">
    <property type="entry name" value="Pyruvoyl-dependent histidine and arginine decarboxylases"/>
    <property type="match status" value="1"/>
</dbReference>
<dbReference type="GO" id="GO:0004398">
    <property type="term" value="F:histidine decarboxylase activity"/>
    <property type="evidence" value="ECO:0007669"/>
    <property type="project" value="UniProtKB-EC"/>
</dbReference>
<comment type="cofactor">
    <cofactor evidence="1">
        <name>pyruvate</name>
        <dbReference type="ChEBI" id="CHEBI:15361"/>
    </cofactor>
</comment>
<dbReference type="InterPro" id="IPR016104">
    <property type="entry name" value="Pyr-dep_his/arg-deCO2ase"/>
</dbReference>
<dbReference type="SFLD" id="SFLDS00055">
    <property type="entry name" value="Pyruvoyl-Dependent_Histidine/A"/>
    <property type="match status" value="1"/>
</dbReference>